<comment type="subunit">
    <text evidence="4">Oligomer of 24 subunits. There are two types of subunits: L (light) chain and H (heavy) chain. The major chain can be light or heavy, depending on the species and tissue type. The functional molecule forms a roughly spherical shell with a diameter of 12 nm and contains a central cavity into which the insoluble mineral iron core is deposited. Interacts with NCOA4.</text>
</comment>
<dbReference type="InterPro" id="IPR009078">
    <property type="entry name" value="Ferritin-like_SF"/>
</dbReference>
<keyword evidence="7" id="KW-1185">Reference proteome</keyword>
<dbReference type="Gene3D" id="1.20.1260.10">
    <property type="match status" value="1"/>
</dbReference>
<dbReference type="AlphaFoldDB" id="L5M3Z1"/>
<gene>
    <name evidence="6" type="ORF">MDA_GLEAN10014200</name>
</gene>
<reference evidence="7" key="1">
    <citation type="journal article" date="2013" name="Science">
        <title>Comparative analysis of bat genomes provides insight into the evolution of flight and immunity.</title>
        <authorList>
            <person name="Zhang G."/>
            <person name="Cowled C."/>
            <person name="Shi Z."/>
            <person name="Huang Z."/>
            <person name="Bishop-Lilly K.A."/>
            <person name="Fang X."/>
            <person name="Wynne J.W."/>
            <person name="Xiong Z."/>
            <person name="Baker M.L."/>
            <person name="Zhao W."/>
            <person name="Tachedjian M."/>
            <person name="Zhu Y."/>
            <person name="Zhou P."/>
            <person name="Jiang X."/>
            <person name="Ng J."/>
            <person name="Yang L."/>
            <person name="Wu L."/>
            <person name="Xiao J."/>
            <person name="Feng Y."/>
            <person name="Chen Y."/>
            <person name="Sun X."/>
            <person name="Zhang Y."/>
            <person name="Marsh G.A."/>
            <person name="Crameri G."/>
            <person name="Broder C.C."/>
            <person name="Frey K.G."/>
            <person name="Wang L.F."/>
            <person name="Wang J."/>
        </authorList>
    </citation>
    <scope>NUCLEOTIDE SEQUENCE [LARGE SCALE GENOMIC DNA]</scope>
</reference>
<dbReference type="InterPro" id="IPR001519">
    <property type="entry name" value="Ferritin"/>
</dbReference>
<sequence>MPLSGLLFHTYLSLRFYFHHSDVALESMDHFFLELAKKKREGSERLFKLQNQHGGHILVQDELKPPQMSGEKLRMPWKPPRPWREPDPGSRGAAGPGFYLHRPSAP</sequence>
<evidence type="ECO:0000313" key="7">
    <source>
        <dbReference type="Proteomes" id="UP000010556"/>
    </source>
</evidence>
<dbReference type="EMBL" id="KB104380">
    <property type="protein sequence ID" value="ELK33384.1"/>
    <property type="molecule type" value="Genomic_DNA"/>
</dbReference>
<accession>L5M3Z1</accession>
<dbReference type="PANTHER" id="PTHR11431">
    <property type="entry name" value="FERRITIN"/>
    <property type="match status" value="1"/>
</dbReference>
<evidence type="ECO:0000256" key="2">
    <source>
        <dbReference type="ARBA" id="ARBA00044942"/>
    </source>
</evidence>
<comment type="subcellular location">
    <subcellularLocation>
        <location evidence="2">Autolysosome</location>
    </subcellularLocation>
</comment>
<dbReference type="Proteomes" id="UP000010556">
    <property type="component" value="Unassembled WGS sequence"/>
</dbReference>
<comment type="function">
    <text evidence="3">Stores iron in a soluble, non-toxic, readily available form. Important for iron homeostasis. Iron is taken up in the ferrous form and deposited as ferric hydroxides after oxidation. Also plays a role in delivery of iron to cells. Mediates iron uptake in capsule cells of the developing kidney. Delivery to lysosomes by the cargo receptor NCOA4 for autophagic degradation and release or iron.</text>
</comment>
<evidence type="ECO:0000313" key="6">
    <source>
        <dbReference type="EMBL" id="ELK33384.1"/>
    </source>
</evidence>
<evidence type="ECO:0000256" key="5">
    <source>
        <dbReference type="SAM" id="MobiDB-lite"/>
    </source>
</evidence>
<dbReference type="GO" id="GO:0044754">
    <property type="term" value="C:autolysosome"/>
    <property type="evidence" value="ECO:0007669"/>
    <property type="project" value="UniProtKB-SubCell"/>
</dbReference>
<evidence type="ECO:0000256" key="3">
    <source>
        <dbReference type="ARBA" id="ARBA00045578"/>
    </source>
</evidence>
<dbReference type="GO" id="GO:0006879">
    <property type="term" value="P:intracellular iron ion homeostasis"/>
    <property type="evidence" value="ECO:0007669"/>
    <property type="project" value="InterPro"/>
</dbReference>
<evidence type="ECO:0000256" key="1">
    <source>
        <dbReference type="ARBA" id="ARBA00040044"/>
    </source>
</evidence>
<proteinExistence type="predicted"/>
<dbReference type="PANTHER" id="PTHR11431:SF47">
    <property type="entry name" value="FERRITIN LIGHT CHAIN"/>
    <property type="match status" value="1"/>
</dbReference>
<dbReference type="GO" id="GO:0008198">
    <property type="term" value="F:ferrous iron binding"/>
    <property type="evidence" value="ECO:0007669"/>
    <property type="project" value="TreeGrafter"/>
</dbReference>
<evidence type="ECO:0000256" key="4">
    <source>
        <dbReference type="ARBA" id="ARBA00047045"/>
    </source>
</evidence>
<feature type="region of interest" description="Disordered" evidence="5">
    <location>
        <begin position="57"/>
        <end position="106"/>
    </location>
</feature>
<dbReference type="GO" id="GO:0006826">
    <property type="term" value="P:iron ion transport"/>
    <property type="evidence" value="ECO:0007669"/>
    <property type="project" value="InterPro"/>
</dbReference>
<dbReference type="SUPFAM" id="SSF47240">
    <property type="entry name" value="Ferritin-like"/>
    <property type="match status" value="1"/>
</dbReference>
<dbReference type="GO" id="GO:0008199">
    <property type="term" value="F:ferric iron binding"/>
    <property type="evidence" value="ECO:0007669"/>
    <property type="project" value="InterPro"/>
</dbReference>
<organism evidence="6 7">
    <name type="scientific">Myotis davidii</name>
    <name type="common">David's myotis</name>
    <dbReference type="NCBI Taxonomy" id="225400"/>
    <lineage>
        <taxon>Eukaryota</taxon>
        <taxon>Metazoa</taxon>
        <taxon>Chordata</taxon>
        <taxon>Craniata</taxon>
        <taxon>Vertebrata</taxon>
        <taxon>Euteleostomi</taxon>
        <taxon>Mammalia</taxon>
        <taxon>Eutheria</taxon>
        <taxon>Laurasiatheria</taxon>
        <taxon>Chiroptera</taxon>
        <taxon>Yangochiroptera</taxon>
        <taxon>Vespertilionidae</taxon>
        <taxon>Myotis</taxon>
    </lineage>
</organism>
<dbReference type="InterPro" id="IPR012347">
    <property type="entry name" value="Ferritin-like"/>
</dbReference>
<name>L5M3Z1_MYODS</name>
<protein>
    <recommendedName>
        <fullName evidence="1">Ferritin light chain</fullName>
    </recommendedName>
</protein>